<evidence type="ECO:0000313" key="1">
    <source>
        <dbReference type="EMBL" id="MPM82679.1"/>
    </source>
</evidence>
<reference evidence="1" key="1">
    <citation type="submission" date="2019-08" db="EMBL/GenBank/DDBJ databases">
        <authorList>
            <person name="Kucharzyk K."/>
            <person name="Murdoch R.W."/>
            <person name="Higgins S."/>
            <person name="Loffler F."/>
        </authorList>
    </citation>
    <scope>NUCLEOTIDE SEQUENCE</scope>
</reference>
<gene>
    <name evidence="1" type="ORF">SDC9_129741</name>
</gene>
<name>A0A645D0I1_9ZZZZ</name>
<comment type="caution">
    <text evidence="1">The sequence shown here is derived from an EMBL/GenBank/DDBJ whole genome shotgun (WGS) entry which is preliminary data.</text>
</comment>
<protein>
    <submittedName>
        <fullName evidence="1">Uncharacterized protein</fullName>
    </submittedName>
</protein>
<organism evidence="1">
    <name type="scientific">bioreactor metagenome</name>
    <dbReference type="NCBI Taxonomy" id="1076179"/>
    <lineage>
        <taxon>unclassified sequences</taxon>
        <taxon>metagenomes</taxon>
        <taxon>ecological metagenomes</taxon>
    </lineage>
</organism>
<accession>A0A645D0I1</accession>
<proteinExistence type="predicted"/>
<dbReference type="EMBL" id="VSSQ01031692">
    <property type="protein sequence ID" value="MPM82679.1"/>
    <property type="molecule type" value="Genomic_DNA"/>
</dbReference>
<dbReference type="AlphaFoldDB" id="A0A645D0I1"/>
<sequence length="91" mass="10549">MRPIAKSSQFFSSLDAALLHIAHRDFDEIILDAPEIRHRNYFFVGSPDSCRFFGRQISFDHGGFFRTSNQRMPKLHLFQFAQDGTTCPILQ</sequence>